<feature type="signal peptide" evidence="1">
    <location>
        <begin position="1"/>
        <end position="30"/>
    </location>
</feature>
<keyword evidence="3" id="KW-1185">Reference proteome</keyword>
<dbReference type="Proteomes" id="UP000651668">
    <property type="component" value="Unassembled WGS sequence"/>
</dbReference>
<reference evidence="2" key="2">
    <citation type="submission" date="2020-09" db="EMBL/GenBank/DDBJ databases">
        <authorList>
            <person name="Sun Q."/>
            <person name="Zhou Y."/>
        </authorList>
    </citation>
    <scope>NUCLEOTIDE SEQUENCE</scope>
    <source>
        <strain evidence="2">CGMCC 1.15343</strain>
    </source>
</reference>
<dbReference type="SUPFAM" id="SSF160574">
    <property type="entry name" value="BT0923-like"/>
    <property type="match status" value="1"/>
</dbReference>
<comment type="caution">
    <text evidence="2">The sequence shown here is derived from an EMBL/GenBank/DDBJ whole genome shotgun (WGS) entry which is preliminary data.</text>
</comment>
<name>A0A916U2T9_9SPHI</name>
<evidence type="ECO:0000256" key="1">
    <source>
        <dbReference type="SAM" id="SignalP"/>
    </source>
</evidence>
<keyword evidence="1" id="KW-0732">Signal</keyword>
<evidence type="ECO:0000313" key="3">
    <source>
        <dbReference type="Proteomes" id="UP000651668"/>
    </source>
</evidence>
<dbReference type="RefSeq" id="WP_188625623.1">
    <property type="nucleotide sequence ID" value="NZ_BMIL01000002.1"/>
</dbReference>
<organism evidence="2 3">
    <name type="scientific">Pedobacter quisquiliarum</name>
    <dbReference type="NCBI Taxonomy" id="1834438"/>
    <lineage>
        <taxon>Bacteria</taxon>
        <taxon>Pseudomonadati</taxon>
        <taxon>Bacteroidota</taxon>
        <taxon>Sphingobacteriia</taxon>
        <taxon>Sphingobacteriales</taxon>
        <taxon>Sphingobacteriaceae</taxon>
        <taxon>Pedobacter</taxon>
    </lineage>
</organism>
<evidence type="ECO:0000313" key="2">
    <source>
        <dbReference type="EMBL" id="GGC57454.1"/>
    </source>
</evidence>
<gene>
    <name evidence="2" type="ORF">GCM10011387_08820</name>
</gene>
<protein>
    <recommendedName>
        <fullName evidence="4">Beta-lactamase-inhibitor-like, PepSY-like</fullName>
    </recommendedName>
</protein>
<proteinExistence type="predicted"/>
<accession>A0A916U2T9</accession>
<dbReference type="EMBL" id="BMIL01000002">
    <property type="protein sequence ID" value="GGC57454.1"/>
    <property type="molecule type" value="Genomic_DNA"/>
</dbReference>
<sequence>MKPIDKCKKLQGSLLLVAFALLLNVETTFAQQKTEREYAIKTAQVPKSALQYVDQVFEGRRTKWYGEESQKGRSIEAKVKQDGTIYSIEFDEGGKLQDIETLISFKSLPEALRNTIEKTLEAEFSRIKIIKVQRQWTGPAKTLQLLLAKKEPAEKYTTRYELVIRGTKDRSTSDYEVLVDDQGTLIRTSKIISKDNPHLLF</sequence>
<reference evidence="2" key="1">
    <citation type="journal article" date="2014" name="Int. J. Syst. Evol. Microbiol.">
        <title>Complete genome sequence of Corynebacterium casei LMG S-19264T (=DSM 44701T), isolated from a smear-ripened cheese.</title>
        <authorList>
            <consortium name="US DOE Joint Genome Institute (JGI-PGF)"/>
            <person name="Walter F."/>
            <person name="Albersmeier A."/>
            <person name="Kalinowski J."/>
            <person name="Ruckert C."/>
        </authorList>
    </citation>
    <scope>NUCLEOTIDE SEQUENCE</scope>
    <source>
        <strain evidence="2">CGMCC 1.15343</strain>
    </source>
</reference>
<dbReference type="Gene3D" id="3.10.450.360">
    <property type="match status" value="1"/>
</dbReference>
<feature type="chain" id="PRO_5037803001" description="Beta-lactamase-inhibitor-like, PepSY-like" evidence="1">
    <location>
        <begin position="31"/>
        <end position="201"/>
    </location>
</feature>
<evidence type="ECO:0008006" key="4">
    <source>
        <dbReference type="Google" id="ProtNLM"/>
    </source>
</evidence>
<dbReference type="AlphaFoldDB" id="A0A916U2T9"/>